<evidence type="ECO:0000313" key="1">
    <source>
        <dbReference type="EMBL" id="CAI5783914.1"/>
    </source>
</evidence>
<evidence type="ECO:0000313" key="2">
    <source>
        <dbReference type="Proteomes" id="UP001178461"/>
    </source>
</evidence>
<sequence length="132" mass="15419">MKGKAEIQFSWDTFITDKIYLIVFFSKIQTIRAHFKYGSHCCIMERKTDDCVRFQYLNIPPGKVGFMQKIEPAYDGCKCIIMMHFFQLIQMSHIIIEVGMAVIHPDRIFLNVNISAICERWGFTIKACGIRE</sequence>
<proteinExistence type="predicted"/>
<accession>A0AA35KUV0</accession>
<dbReference type="AlphaFoldDB" id="A0AA35KUV0"/>
<organism evidence="1 2">
    <name type="scientific">Podarcis lilfordi</name>
    <name type="common">Lilford's wall lizard</name>
    <dbReference type="NCBI Taxonomy" id="74358"/>
    <lineage>
        <taxon>Eukaryota</taxon>
        <taxon>Metazoa</taxon>
        <taxon>Chordata</taxon>
        <taxon>Craniata</taxon>
        <taxon>Vertebrata</taxon>
        <taxon>Euteleostomi</taxon>
        <taxon>Lepidosauria</taxon>
        <taxon>Squamata</taxon>
        <taxon>Bifurcata</taxon>
        <taxon>Unidentata</taxon>
        <taxon>Episquamata</taxon>
        <taxon>Laterata</taxon>
        <taxon>Lacertibaenia</taxon>
        <taxon>Lacertidae</taxon>
        <taxon>Podarcis</taxon>
    </lineage>
</organism>
<dbReference type="Proteomes" id="UP001178461">
    <property type="component" value="Chromosome 9"/>
</dbReference>
<keyword evidence="2" id="KW-1185">Reference proteome</keyword>
<reference evidence="1" key="1">
    <citation type="submission" date="2022-12" db="EMBL/GenBank/DDBJ databases">
        <authorList>
            <person name="Alioto T."/>
            <person name="Alioto T."/>
            <person name="Gomez Garrido J."/>
        </authorList>
    </citation>
    <scope>NUCLEOTIDE SEQUENCE</scope>
</reference>
<gene>
    <name evidence="1" type="ORF">PODLI_1B002865</name>
</gene>
<protein>
    <submittedName>
        <fullName evidence="1">Uncharacterized protein</fullName>
    </submittedName>
</protein>
<name>A0AA35KUV0_9SAUR</name>
<dbReference type="EMBL" id="OX395134">
    <property type="protein sequence ID" value="CAI5783914.1"/>
    <property type="molecule type" value="Genomic_DNA"/>
</dbReference>